<protein>
    <submittedName>
        <fullName evidence="3">Nucleotidyltransferase family protein</fullName>
    </submittedName>
</protein>
<proteinExistence type="predicted"/>
<organism evidence="3 4">
    <name type="scientific">Bowmanella denitrificans</name>
    <dbReference type="NCBI Taxonomy" id="366582"/>
    <lineage>
        <taxon>Bacteria</taxon>
        <taxon>Pseudomonadati</taxon>
        <taxon>Pseudomonadota</taxon>
        <taxon>Gammaproteobacteria</taxon>
        <taxon>Alteromonadales</taxon>
        <taxon>Alteromonadaceae</taxon>
        <taxon>Bowmanella</taxon>
    </lineage>
</organism>
<dbReference type="InterPro" id="IPR005835">
    <property type="entry name" value="NTP_transferase_dom"/>
</dbReference>
<evidence type="ECO:0000259" key="2">
    <source>
        <dbReference type="PROSITE" id="PS51371"/>
    </source>
</evidence>
<dbReference type="Pfam" id="PF00483">
    <property type="entry name" value="NTP_transferase"/>
    <property type="match status" value="1"/>
</dbReference>
<evidence type="ECO:0000313" key="4">
    <source>
        <dbReference type="Proteomes" id="UP001501757"/>
    </source>
</evidence>
<dbReference type="Proteomes" id="UP001501757">
    <property type="component" value="Unassembled WGS sequence"/>
</dbReference>
<feature type="domain" description="CBS" evidence="2">
    <location>
        <begin position="1"/>
        <end position="56"/>
    </location>
</feature>
<dbReference type="PANTHER" id="PTHR22572">
    <property type="entry name" value="SUGAR-1-PHOSPHATE GUANYL TRANSFERASE"/>
    <property type="match status" value="1"/>
</dbReference>
<reference evidence="3 4" key="1">
    <citation type="journal article" date="2019" name="Int. J. Syst. Evol. Microbiol.">
        <title>The Global Catalogue of Microorganisms (GCM) 10K type strain sequencing project: providing services to taxonomists for standard genome sequencing and annotation.</title>
        <authorList>
            <consortium name="The Broad Institute Genomics Platform"/>
            <consortium name="The Broad Institute Genome Sequencing Center for Infectious Disease"/>
            <person name="Wu L."/>
            <person name="Ma J."/>
        </authorList>
    </citation>
    <scope>NUCLEOTIDE SEQUENCE [LARGE SCALE GENOMIC DNA]</scope>
    <source>
        <strain evidence="3 4">JCM 13378</strain>
    </source>
</reference>
<dbReference type="InterPro" id="IPR046342">
    <property type="entry name" value="CBS_dom_sf"/>
</dbReference>
<sequence>MEHVFVLKEDSTLLDAIEALDKGGIGFLAFVDDYGKLVGIITDGDIRRAILKNKSSIQDAINNDPVTMPSNSSRESIVAKLKQLHRRHMPLVSSDGKLNALFTLDDIEFISRPNPVVIMAGGLGARLGELTKDKPKPMLKVGDRPMLQHLIEHFRDQGFYKFILCVNYKKEVIMNYFSDGTQYGVSISYIEEKKRLGTAGALGLIPKHQIQERFFVVNADVLANVDFGSVLNDHIESGGLATMCVRNHEFKVPYGVVNANKTNIITSIEEKPSFSVNINAGVYILEPSLLYDIPENEFFDMPTLFEQVLIPKSAAQIYKLNDYWVDIGQVSDYVQANNDLDFFKK</sequence>
<dbReference type="EMBL" id="BAAAEI010000007">
    <property type="protein sequence ID" value="GAA0353700.1"/>
    <property type="molecule type" value="Genomic_DNA"/>
</dbReference>
<dbReference type="InterPro" id="IPR029044">
    <property type="entry name" value="Nucleotide-diphossugar_trans"/>
</dbReference>
<dbReference type="RefSeq" id="WP_343844264.1">
    <property type="nucleotide sequence ID" value="NZ_BAAAEI010000007.1"/>
</dbReference>
<dbReference type="SUPFAM" id="SSF54631">
    <property type="entry name" value="CBS-domain pair"/>
    <property type="match status" value="1"/>
</dbReference>
<dbReference type="SUPFAM" id="SSF53448">
    <property type="entry name" value="Nucleotide-diphospho-sugar transferases"/>
    <property type="match status" value="1"/>
</dbReference>
<evidence type="ECO:0000313" key="3">
    <source>
        <dbReference type="EMBL" id="GAA0353700.1"/>
    </source>
</evidence>
<dbReference type="CDD" id="cd06426">
    <property type="entry name" value="NTP_transferase_like_2"/>
    <property type="match status" value="1"/>
</dbReference>
<dbReference type="InterPro" id="IPR000644">
    <property type="entry name" value="CBS_dom"/>
</dbReference>
<dbReference type="Gene3D" id="3.90.550.10">
    <property type="entry name" value="Spore Coat Polysaccharide Biosynthesis Protein SpsA, Chain A"/>
    <property type="match status" value="1"/>
</dbReference>
<comment type="caution">
    <text evidence="3">The sequence shown here is derived from an EMBL/GenBank/DDBJ whole genome shotgun (WGS) entry which is preliminary data.</text>
</comment>
<accession>A0ABN0X2T2</accession>
<evidence type="ECO:0000256" key="1">
    <source>
        <dbReference type="PROSITE-ProRule" id="PRU00703"/>
    </source>
</evidence>
<name>A0ABN0X2T2_9ALTE</name>
<dbReference type="Gene3D" id="3.10.580.10">
    <property type="entry name" value="CBS-domain"/>
    <property type="match status" value="1"/>
</dbReference>
<dbReference type="Pfam" id="PF00571">
    <property type="entry name" value="CBS"/>
    <property type="match status" value="1"/>
</dbReference>
<gene>
    <name evidence="3" type="ORF">GCM10009092_17590</name>
</gene>
<dbReference type="PROSITE" id="PS51371">
    <property type="entry name" value="CBS"/>
    <property type="match status" value="1"/>
</dbReference>
<dbReference type="InterPro" id="IPR050486">
    <property type="entry name" value="Mannose-1P_guanyltransferase"/>
</dbReference>
<keyword evidence="4" id="KW-1185">Reference proteome</keyword>
<keyword evidence="1" id="KW-0129">CBS domain</keyword>
<dbReference type="SMART" id="SM00116">
    <property type="entry name" value="CBS"/>
    <property type="match status" value="2"/>
</dbReference>